<dbReference type="Proteomes" id="UP001302349">
    <property type="component" value="Chromosome"/>
</dbReference>
<reference evidence="1 2" key="1">
    <citation type="journal article" date="2023" name="Microbiol. Resour. Announc.">
        <title>Complete Genome Sequence of Imperialibacter roseus strain P4T.</title>
        <authorList>
            <person name="Tizabi D.R."/>
            <person name="Bachvaroff T."/>
            <person name="Hill R.T."/>
        </authorList>
    </citation>
    <scope>NUCLEOTIDE SEQUENCE [LARGE SCALE GENOMIC DNA]</scope>
    <source>
        <strain evidence="1 2">P4T</strain>
    </source>
</reference>
<evidence type="ECO:0000313" key="1">
    <source>
        <dbReference type="EMBL" id="WOK07186.1"/>
    </source>
</evidence>
<sequence length="188" mass="21727">MDSSERVKTIAISELGHAKLVKISKRCSLPLGRSAEFCIFYVDKLKIDPTNQSEGNPTDAIEALRNDLVGFIRTQEKTKLNPMLENLSMASQKISSVMDNLPSKGDFHFLKDQADWLKKSSESQLKEIRNFQSDLKWIRTTRIDLANNLIRVFRIYLSEREKLNSMLDSKKIKELEEQTIKKMTEFAR</sequence>
<name>A0ABZ0IR31_9BACT</name>
<proteinExistence type="predicted"/>
<dbReference type="InterPro" id="IPR048012">
    <property type="entry name" value="BfmA-like_N"/>
</dbReference>
<protein>
    <submittedName>
        <fullName evidence="1">BfmA/BtgA family mobilization protein</fullName>
    </submittedName>
</protein>
<dbReference type="NCBIfam" id="NF041200">
    <property type="entry name" value="mob_BfmA_Nterm"/>
    <property type="match status" value="1"/>
</dbReference>
<dbReference type="EMBL" id="CP136051">
    <property type="protein sequence ID" value="WOK07186.1"/>
    <property type="molecule type" value="Genomic_DNA"/>
</dbReference>
<keyword evidence="2" id="KW-1185">Reference proteome</keyword>
<evidence type="ECO:0000313" key="2">
    <source>
        <dbReference type="Proteomes" id="UP001302349"/>
    </source>
</evidence>
<organism evidence="1 2">
    <name type="scientific">Imperialibacter roseus</name>
    <dbReference type="NCBI Taxonomy" id="1324217"/>
    <lineage>
        <taxon>Bacteria</taxon>
        <taxon>Pseudomonadati</taxon>
        <taxon>Bacteroidota</taxon>
        <taxon>Cytophagia</taxon>
        <taxon>Cytophagales</taxon>
        <taxon>Flammeovirgaceae</taxon>
        <taxon>Imperialibacter</taxon>
    </lineage>
</organism>
<accession>A0ABZ0IR31</accession>
<gene>
    <name evidence="1" type="ORF">RT717_00945</name>
</gene>
<dbReference type="RefSeq" id="WP_317489872.1">
    <property type="nucleotide sequence ID" value="NZ_CP136051.1"/>
</dbReference>